<dbReference type="AlphaFoldDB" id="B1XW79"/>
<dbReference type="PANTHER" id="PTHR35849">
    <property type="entry name" value="BLR2341 PROTEIN"/>
    <property type="match status" value="1"/>
</dbReference>
<dbReference type="InterPro" id="IPR058548">
    <property type="entry name" value="MlaB-like_STAS"/>
</dbReference>
<dbReference type="OrthoDB" id="8908566at2"/>
<proteinExistence type="predicted"/>
<dbReference type="SUPFAM" id="SSF52091">
    <property type="entry name" value="SpoIIaa-like"/>
    <property type="match status" value="1"/>
</dbReference>
<sequence>MSHVFDLPGELTIFSAAETRTALLAWLGGLPAEPEQPIELDAGQVLDIDGAGVQLLCAFSALMSRQDRAWRLVSPGDTLIQRCRTAGLSAWIDRHAGPAGTEALS</sequence>
<dbReference type="PANTHER" id="PTHR35849:SF2">
    <property type="entry name" value="BLR2341 PROTEIN"/>
    <property type="match status" value="1"/>
</dbReference>
<feature type="domain" description="STAS" evidence="1">
    <location>
        <begin position="1"/>
        <end position="105"/>
    </location>
</feature>
<protein>
    <submittedName>
        <fullName evidence="2">Anti-sigma-factor antagonist</fullName>
    </submittedName>
</protein>
<dbReference type="EMBL" id="CP001013">
    <property type="protein sequence ID" value="ACB32606.1"/>
    <property type="molecule type" value="Genomic_DNA"/>
</dbReference>
<keyword evidence="3" id="KW-1185">Reference proteome</keyword>
<accession>B1XW79</accession>
<reference evidence="2 3" key="1">
    <citation type="submission" date="2008-03" db="EMBL/GenBank/DDBJ databases">
        <title>Complete sequence of Leptothrix cholodnii SP-6.</title>
        <authorList>
            <consortium name="US DOE Joint Genome Institute"/>
            <person name="Copeland A."/>
            <person name="Lucas S."/>
            <person name="Lapidus A."/>
            <person name="Glavina del Rio T."/>
            <person name="Dalin E."/>
            <person name="Tice H."/>
            <person name="Bruce D."/>
            <person name="Goodwin L."/>
            <person name="Pitluck S."/>
            <person name="Chertkov O."/>
            <person name="Brettin T."/>
            <person name="Detter J.C."/>
            <person name="Han C."/>
            <person name="Kuske C.R."/>
            <person name="Schmutz J."/>
            <person name="Larimer F."/>
            <person name="Land M."/>
            <person name="Hauser L."/>
            <person name="Kyrpides N."/>
            <person name="Lykidis A."/>
            <person name="Emerson D."/>
            <person name="Richardson P."/>
        </authorList>
    </citation>
    <scope>NUCLEOTIDE SEQUENCE [LARGE SCALE GENOMIC DNA]</scope>
    <source>
        <strain evidence="3">ATCC 51168 / LMG 8142 / SP-6</strain>
    </source>
</reference>
<evidence type="ECO:0000313" key="2">
    <source>
        <dbReference type="EMBL" id="ACB32606.1"/>
    </source>
</evidence>
<dbReference type="InterPro" id="IPR036513">
    <property type="entry name" value="STAS_dom_sf"/>
</dbReference>
<evidence type="ECO:0000313" key="3">
    <source>
        <dbReference type="Proteomes" id="UP000001693"/>
    </source>
</evidence>
<dbReference type="Proteomes" id="UP000001693">
    <property type="component" value="Chromosome"/>
</dbReference>
<dbReference type="eggNOG" id="ENOG502ZD4W">
    <property type="taxonomic scope" value="Bacteria"/>
</dbReference>
<evidence type="ECO:0000259" key="1">
    <source>
        <dbReference type="PROSITE" id="PS50801"/>
    </source>
</evidence>
<dbReference type="RefSeq" id="WP_012345368.1">
    <property type="nucleotide sequence ID" value="NC_010524.1"/>
</dbReference>
<dbReference type="STRING" id="395495.Lcho_0331"/>
<organism evidence="2 3">
    <name type="scientific">Leptothrix cholodnii (strain ATCC 51168 / LMG 8142 / SP-6)</name>
    <name type="common">Leptothrix discophora (strain SP-6)</name>
    <dbReference type="NCBI Taxonomy" id="395495"/>
    <lineage>
        <taxon>Bacteria</taxon>
        <taxon>Pseudomonadati</taxon>
        <taxon>Pseudomonadota</taxon>
        <taxon>Betaproteobacteria</taxon>
        <taxon>Burkholderiales</taxon>
        <taxon>Sphaerotilaceae</taxon>
        <taxon>Leptothrix</taxon>
    </lineage>
</organism>
<dbReference type="Pfam" id="PF13466">
    <property type="entry name" value="STAS_2"/>
    <property type="match status" value="1"/>
</dbReference>
<dbReference type="InterPro" id="IPR002645">
    <property type="entry name" value="STAS_dom"/>
</dbReference>
<dbReference type="KEGG" id="lch:Lcho_0331"/>
<dbReference type="InterPro" id="IPR052746">
    <property type="entry name" value="MlaB_ABC_Transporter"/>
</dbReference>
<dbReference type="Gene3D" id="3.30.750.24">
    <property type="entry name" value="STAS domain"/>
    <property type="match status" value="1"/>
</dbReference>
<dbReference type="PROSITE" id="PS50801">
    <property type="entry name" value="STAS"/>
    <property type="match status" value="1"/>
</dbReference>
<name>B1XW79_LEPCP</name>
<gene>
    <name evidence="2" type="ordered locus">Lcho_0331</name>
</gene>
<dbReference type="HOGENOM" id="CLU_2367671_0_0_4"/>